<feature type="compositionally biased region" description="Polar residues" evidence="1">
    <location>
        <begin position="181"/>
        <end position="202"/>
    </location>
</feature>
<dbReference type="AlphaFoldDB" id="A0AA39UXK6"/>
<comment type="caution">
    <text evidence="3">The sequence shown here is derived from an EMBL/GenBank/DDBJ whole genome shotgun (WGS) entry which is preliminary data.</text>
</comment>
<dbReference type="Proteomes" id="UP001166286">
    <property type="component" value="Unassembled WGS sequence"/>
</dbReference>
<protein>
    <submittedName>
        <fullName evidence="3">Uncharacterized protein</fullName>
    </submittedName>
</protein>
<sequence length="368" mass="40106">MPAPLAKGLLISLSFLFAAGLAAYENPHVRQWIDESRRKVAMALHSLGDEVAPPSQSRDASPDASTRESEDPEAVERRRKARQEILERGRMLEERRRSKQPASPKAKSFDELVDQDGTLKTEETSATTTAAEPQEEDSGLRHRHVEAQAAALGSSFANPFTDEMHIDPPAPLSDSMYDISSPPTIRNASISEPPSRSQTPTLPISPASPPIPPKPAAYQPQRILVNTDPLPNHPPSPQTPRLLIDTDNLSNHPSEQLLYLTPTTSASSFNTDLAELNDPNIQHQPAQSSYWSVNEWAENNARATPFYSPPASEVQRMGEHTGGGEQADTGEHASQMGSEDLDVISEDGRGVNTPGSWTDVGSQVSEDY</sequence>
<feature type="compositionally biased region" description="Pro residues" evidence="1">
    <location>
        <begin position="206"/>
        <end position="215"/>
    </location>
</feature>
<accession>A0AA39UXK6</accession>
<dbReference type="EMBL" id="JAFEKC020000023">
    <property type="protein sequence ID" value="KAK0507447.1"/>
    <property type="molecule type" value="Genomic_DNA"/>
</dbReference>
<proteinExistence type="predicted"/>
<evidence type="ECO:0000313" key="4">
    <source>
        <dbReference type="Proteomes" id="UP001166286"/>
    </source>
</evidence>
<feature type="region of interest" description="Disordered" evidence="1">
    <location>
        <begin position="308"/>
        <end position="368"/>
    </location>
</feature>
<feature type="chain" id="PRO_5041319886" evidence="2">
    <location>
        <begin position="24"/>
        <end position="368"/>
    </location>
</feature>
<keyword evidence="2" id="KW-0732">Signal</keyword>
<reference evidence="3" key="1">
    <citation type="submission" date="2023-03" db="EMBL/GenBank/DDBJ databases">
        <title>Complete genome of Cladonia borealis.</title>
        <authorList>
            <person name="Park H."/>
        </authorList>
    </citation>
    <scope>NUCLEOTIDE SEQUENCE</scope>
    <source>
        <strain evidence="3">ANT050790</strain>
    </source>
</reference>
<feature type="region of interest" description="Disordered" evidence="1">
    <location>
        <begin position="160"/>
        <end position="217"/>
    </location>
</feature>
<name>A0AA39UXK6_9LECA</name>
<feature type="signal peptide" evidence="2">
    <location>
        <begin position="1"/>
        <end position="23"/>
    </location>
</feature>
<feature type="compositionally biased region" description="Basic and acidic residues" evidence="1">
    <location>
        <begin position="82"/>
        <end position="96"/>
    </location>
</feature>
<keyword evidence="4" id="KW-1185">Reference proteome</keyword>
<feature type="compositionally biased region" description="Polar residues" evidence="1">
    <location>
        <begin position="353"/>
        <end position="368"/>
    </location>
</feature>
<gene>
    <name evidence="3" type="ORF">JMJ35_009970</name>
</gene>
<organism evidence="3 4">
    <name type="scientific">Cladonia borealis</name>
    <dbReference type="NCBI Taxonomy" id="184061"/>
    <lineage>
        <taxon>Eukaryota</taxon>
        <taxon>Fungi</taxon>
        <taxon>Dikarya</taxon>
        <taxon>Ascomycota</taxon>
        <taxon>Pezizomycotina</taxon>
        <taxon>Lecanoromycetes</taxon>
        <taxon>OSLEUM clade</taxon>
        <taxon>Lecanoromycetidae</taxon>
        <taxon>Lecanorales</taxon>
        <taxon>Lecanorineae</taxon>
        <taxon>Cladoniaceae</taxon>
        <taxon>Cladonia</taxon>
    </lineage>
</organism>
<feature type="region of interest" description="Disordered" evidence="1">
    <location>
        <begin position="46"/>
        <end position="144"/>
    </location>
</feature>
<evidence type="ECO:0000256" key="1">
    <source>
        <dbReference type="SAM" id="MobiDB-lite"/>
    </source>
</evidence>
<evidence type="ECO:0000256" key="2">
    <source>
        <dbReference type="SAM" id="SignalP"/>
    </source>
</evidence>
<evidence type="ECO:0000313" key="3">
    <source>
        <dbReference type="EMBL" id="KAK0507447.1"/>
    </source>
</evidence>